<keyword evidence="1" id="KW-0472">Membrane</keyword>
<dbReference type="RefSeq" id="WP_013253122.1">
    <property type="nucleotide sequence ID" value="NC_014364.1"/>
</dbReference>
<accession>E1RBC8</accession>
<feature type="transmembrane region" description="Helical" evidence="1">
    <location>
        <begin position="463"/>
        <end position="486"/>
    </location>
</feature>
<dbReference type="AlphaFoldDB" id="E1RBC8"/>
<keyword evidence="1" id="KW-0812">Transmembrane</keyword>
<feature type="transmembrane region" description="Helical" evidence="1">
    <location>
        <begin position="434"/>
        <end position="451"/>
    </location>
</feature>
<evidence type="ECO:0000256" key="1">
    <source>
        <dbReference type="SAM" id="Phobius"/>
    </source>
</evidence>
<feature type="transmembrane region" description="Helical" evidence="1">
    <location>
        <begin position="140"/>
        <end position="158"/>
    </location>
</feature>
<reference evidence="3 4" key="1">
    <citation type="journal article" date="2010" name="Stand. Genomic Sci.">
        <title>Complete genome sequence of Spirochaeta smaragdinae type strain (SEBR 4228).</title>
        <authorList>
            <person name="Mavromatis K."/>
            <person name="Yasawong M."/>
            <person name="Chertkov O."/>
            <person name="Lapidus A."/>
            <person name="Lucas S."/>
            <person name="Nolan M."/>
            <person name="Del Rio T.G."/>
            <person name="Tice H."/>
            <person name="Cheng J.F."/>
            <person name="Pitluck S."/>
            <person name="Liolios K."/>
            <person name="Ivanova N."/>
            <person name="Tapia R."/>
            <person name="Han C."/>
            <person name="Bruce D."/>
            <person name="Goodwin L."/>
            <person name="Pati A."/>
            <person name="Chen A."/>
            <person name="Palaniappan K."/>
            <person name="Land M."/>
            <person name="Hauser L."/>
            <person name="Chang Y.J."/>
            <person name="Jeffries C.D."/>
            <person name="Detter J.C."/>
            <person name="Rohde M."/>
            <person name="Brambilla E."/>
            <person name="Spring S."/>
            <person name="Goker M."/>
            <person name="Sikorski J."/>
            <person name="Woyke T."/>
            <person name="Bristow J."/>
            <person name="Eisen J.A."/>
            <person name="Markowitz V."/>
            <person name="Hugenholtz P."/>
            <person name="Klenk H.P."/>
            <person name="Kyrpides N.C."/>
        </authorList>
    </citation>
    <scope>NUCLEOTIDE SEQUENCE [LARGE SCALE GENOMIC DNA]</scope>
    <source>
        <strain evidence="4">DSM 11293 / JCM 15392 / SEBR 4228</strain>
    </source>
</reference>
<name>E1RBC8_SEDSS</name>
<feature type="transmembrane region" description="Helical" evidence="1">
    <location>
        <begin position="165"/>
        <end position="181"/>
    </location>
</feature>
<dbReference type="Proteomes" id="UP000002318">
    <property type="component" value="Chromosome"/>
</dbReference>
<feature type="transmembrane region" description="Helical" evidence="1">
    <location>
        <begin position="201"/>
        <end position="218"/>
    </location>
</feature>
<organism evidence="3 4">
    <name type="scientific">Sediminispirochaeta smaragdinae (strain DSM 11293 / JCM 15392 / SEBR 4228)</name>
    <name type="common">Spirochaeta smaragdinae</name>
    <dbReference type="NCBI Taxonomy" id="573413"/>
    <lineage>
        <taxon>Bacteria</taxon>
        <taxon>Pseudomonadati</taxon>
        <taxon>Spirochaetota</taxon>
        <taxon>Spirochaetia</taxon>
        <taxon>Spirochaetales</taxon>
        <taxon>Spirochaetaceae</taxon>
        <taxon>Sediminispirochaeta</taxon>
    </lineage>
</organism>
<sequence length="495" mass="52288">MILQSFLAVVSPVCFLWILLGTVVGIIFGAIPGLTATMAIVMFIPVTYSLPPVVSIALLMSLYIGGISGGLIPAILLNIPGTPASIATCFDGRPMAVNGEGGKALGYGVVFSFFGTVLSVLALVLISPLLAALAIKFGPFEYSAVTIFSLSLIITLSAENLVKGLITGIIGLIFATVGMAPIDSVTRYTFGTVNLRSGFDILTVLVGIYAIPEILAAAENSRMLNKIDTSAIGKVSIRGFGFSFKDFVGQIWNATRSALIGIGLGILPGIGNGTSNILAYSVAKNQSKHPEKFGTGIPDGIVATESANNATIGGTIIPLLTLGIPGDSTAALLLGAFIINGITPGPLIFQQNGNIVYAVYFAMILASIAMLLFELFGINLFVKILQIPKHLLFPIVFILCAIGAFGLNNRLFDVYVLICFGIVGYFLKKSDYPLPPLILGFVLGPIFELNFRRALSYSQGSFLPFLTQPIALAFLVLTIVSVGFGISKRRRRGAF</sequence>
<dbReference type="OrthoDB" id="359531at2"/>
<dbReference type="PANTHER" id="PTHR35342:SF5">
    <property type="entry name" value="TRICARBOXYLIC TRANSPORT PROTEIN"/>
    <property type="match status" value="1"/>
</dbReference>
<evidence type="ECO:0000313" key="3">
    <source>
        <dbReference type="EMBL" id="ADK79658.1"/>
    </source>
</evidence>
<proteinExistence type="predicted"/>
<dbReference type="STRING" id="573413.Spirs_0512"/>
<evidence type="ECO:0000259" key="2">
    <source>
        <dbReference type="Pfam" id="PF01970"/>
    </source>
</evidence>
<feature type="transmembrane region" description="Helical" evidence="1">
    <location>
        <begin position="355"/>
        <end position="378"/>
    </location>
</feature>
<dbReference type="HOGENOM" id="CLU_022936_2_0_12"/>
<keyword evidence="1" id="KW-1133">Transmembrane helix</keyword>
<feature type="domain" description="DUF112" evidence="2">
    <location>
        <begin position="16"/>
        <end position="439"/>
    </location>
</feature>
<evidence type="ECO:0000313" key="4">
    <source>
        <dbReference type="Proteomes" id="UP000002318"/>
    </source>
</evidence>
<feature type="transmembrane region" description="Helical" evidence="1">
    <location>
        <begin position="104"/>
        <end position="134"/>
    </location>
</feature>
<dbReference type="InterPro" id="IPR002823">
    <property type="entry name" value="DUF112_TM"/>
</dbReference>
<gene>
    <name evidence="3" type="ordered locus">Spirs_0512</name>
</gene>
<dbReference type="EMBL" id="CP002116">
    <property type="protein sequence ID" value="ADK79658.1"/>
    <property type="molecule type" value="Genomic_DNA"/>
</dbReference>
<dbReference type="eggNOG" id="COG3333">
    <property type="taxonomic scope" value="Bacteria"/>
</dbReference>
<protein>
    <recommendedName>
        <fullName evidence="2">DUF112 domain-containing protein</fullName>
    </recommendedName>
</protein>
<feature type="transmembrane region" description="Helical" evidence="1">
    <location>
        <begin position="6"/>
        <end position="28"/>
    </location>
</feature>
<dbReference type="KEGG" id="ssm:Spirs_0512"/>
<feature type="transmembrane region" description="Helical" evidence="1">
    <location>
        <begin position="330"/>
        <end position="349"/>
    </location>
</feature>
<keyword evidence="4" id="KW-1185">Reference proteome</keyword>
<dbReference type="Pfam" id="PF01970">
    <property type="entry name" value="TctA"/>
    <property type="match status" value="1"/>
</dbReference>
<feature type="transmembrane region" description="Helical" evidence="1">
    <location>
        <begin position="390"/>
        <end position="406"/>
    </location>
</feature>
<dbReference type="PANTHER" id="PTHR35342">
    <property type="entry name" value="TRICARBOXYLIC TRANSPORT PROTEIN"/>
    <property type="match status" value="1"/>
</dbReference>